<evidence type="ECO:0000313" key="4">
    <source>
        <dbReference type="Proteomes" id="UP001281761"/>
    </source>
</evidence>
<feature type="transmembrane region" description="Helical" evidence="1">
    <location>
        <begin position="486"/>
        <end position="512"/>
    </location>
</feature>
<keyword evidence="1" id="KW-0812">Transmembrane</keyword>
<keyword evidence="4" id="KW-1185">Reference proteome</keyword>
<keyword evidence="2" id="KW-0732">Signal</keyword>
<evidence type="ECO:0000256" key="2">
    <source>
        <dbReference type="SAM" id="SignalP"/>
    </source>
</evidence>
<protein>
    <recommendedName>
        <fullName evidence="5">Right handed beta helix domain-containing protein</fullName>
    </recommendedName>
</protein>
<keyword evidence="1" id="KW-0472">Membrane</keyword>
<organism evidence="3 4">
    <name type="scientific">Blattamonas nauphoetae</name>
    <dbReference type="NCBI Taxonomy" id="2049346"/>
    <lineage>
        <taxon>Eukaryota</taxon>
        <taxon>Metamonada</taxon>
        <taxon>Preaxostyla</taxon>
        <taxon>Oxymonadida</taxon>
        <taxon>Blattamonas</taxon>
    </lineage>
</organism>
<dbReference type="EMBL" id="JARBJD010000325">
    <property type="protein sequence ID" value="KAK2943838.1"/>
    <property type="molecule type" value="Genomic_DNA"/>
</dbReference>
<dbReference type="Proteomes" id="UP001281761">
    <property type="component" value="Unassembled WGS sequence"/>
</dbReference>
<keyword evidence="1" id="KW-1133">Transmembrane helix</keyword>
<dbReference type="SUPFAM" id="SSF51126">
    <property type="entry name" value="Pectin lyase-like"/>
    <property type="match status" value="1"/>
</dbReference>
<dbReference type="InterPro" id="IPR012334">
    <property type="entry name" value="Pectin_lyas_fold"/>
</dbReference>
<feature type="signal peptide" evidence="2">
    <location>
        <begin position="1"/>
        <end position="17"/>
    </location>
</feature>
<proteinExistence type="predicted"/>
<evidence type="ECO:0008006" key="5">
    <source>
        <dbReference type="Google" id="ProtNLM"/>
    </source>
</evidence>
<evidence type="ECO:0000256" key="1">
    <source>
        <dbReference type="SAM" id="Phobius"/>
    </source>
</evidence>
<comment type="caution">
    <text evidence="3">The sequence shown here is derived from an EMBL/GenBank/DDBJ whole genome shotgun (WGS) entry which is preliminary data.</text>
</comment>
<sequence length="553" mass="60380">MLLSLFAVFAHIHSASIDLQDVIKEYADDVTTINLLDGSYFARGLHLANRDLTFLGREETVSLDLHECDVPAFFLENSSLTLVTFIVQPSPKAAIAQAQQDSILNFTSCEFKTVEFSKPILCGTRSKLIMNGTFVSDGVFFSSLIEGPADTADPHLALVVDNSGFSNLENKAQKPVLAGQDVQNVIIFNSTFKRLLCQEDGELPTKPVEGVANRSVVITASTVEYVAGALGGGLVYGLQASFLSLTNVRWIWGSNAPRFWDNVVFSKSIEVKIDSCNFSFSGTASPYLQNGGFLYLPHDTVNVTISNSTIFHPTTPNGHGGFIYTTGRSTITVEQCRIDNAEAGKSGAFIYAGKGVDAVTLVEVTFALSGAQEGGGLINLDGVKSFQARSVIFSACHVQKEGGLVYFNRSDNPSINFDNCIFVQNLQDPKKRYDVVIHYRTESKYNVKRKNFKNCTSTSRDRVHILPDDRRADWTNSRQTTIASTVAGVIIGVCVIIAVAFVLTFVSCYCGWCDASGCGRKKTGAYQHVESQAIATSGHTQPYSDRHMSLYQK</sequence>
<feature type="chain" id="PRO_5047088541" description="Right handed beta helix domain-containing protein" evidence="2">
    <location>
        <begin position="18"/>
        <end position="553"/>
    </location>
</feature>
<reference evidence="3 4" key="1">
    <citation type="journal article" date="2022" name="bioRxiv">
        <title>Genomics of Preaxostyla Flagellates Illuminates Evolutionary Transitions and the Path Towards Mitochondrial Loss.</title>
        <authorList>
            <person name="Novak L.V.F."/>
            <person name="Treitli S.C."/>
            <person name="Pyrih J."/>
            <person name="Halakuc P."/>
            <person name="Pipaliya S.V."/>
            <person name="Vacek V."/>
            <person name="Brzon O."/>
            <person name="Soukal P."/>
            <person name="Eme L."/>
            <person name="Dacks J.B."/>
            <person name="Karnkowska A."/>
            <person name="Elias M."/>
            <person name="Hampl V."/>
        </authorList>
    </citation>
    <scope>NUCLEOTIDE SEQUENCE [LARGE SCALE GENOMIC DNA]</scope>
    <source>
        <strain evidence="3">NAU3</strain>
        <tissue evidence="3">Gut</tissue>
    </source>
</reference>
<dbReference type="Gene3D" id="2.160.20.10">
    <property type="entry name" value="Single-stranded right-handed beta-helix, Pectin lyase-like"/>
    <property type="match status" value="1"/>
</dbReference>
<evidence type="ECO:0000313" key="3">
    <source>
        <dbReference type="EMBL" id="KAK2943838.1"/>
    </source>
</evidence>
<name>A0ABQ9WWG2_9EUKA</name>
<accession>A0ABQ9WWG2</accession>
<dbReference type="InterPro" id="IPR011050">
    <property type="entry name" value="Pectin_lyase_fold/virulence"/>
</dbReference>
<gene>
    <name evidence="3" type="ORF">BLNAU_21229</name>
</gene>